<comment type="caution">
    <text evidence="1">The sequence shown here is derived from an EMBL/GenBank/DDBJ whole genome shotgun (WGS) entry which is preliminary data.</text>
</comment>
<sequence>MSNLIPIGVKWVKRGPIPNDGTMGTVLSKIGPTYKGSVSFVEDAASAFNVMVEEQDDPIFQFFTKGAKKLAFSLPDWTPEVLQIVKGGEVVNGVWQEPDTVPVIEESYAVLTQTDVLMEFPRMGINAVLNGKLQKDAAGLTDVFGTPLMPAGAGVKPVMISKYLPPVLNAGNAQNITVDHANLLAVATAYRGDISTIAWTVDTKPAGAVVAFGTPAALGTTVTGLTIDGLYKLKVTVTDENGFTSSALVSVTVALA</sequence>
<gene>
    <name evidence="1" type="ORF">ACFS5N_16265</name>
</gene>
<dbReference type="InterPro" id="IPR013783">
    <property type="entry name" value="Ig-like_fold"/>
</dbReference>
<evidence type="ECO:0000313" key="1">
    <source>
        <dbReference type="EMBL" id="MFD2874038.1"/>
    </source>
</evidence>
<reference evidence="2" key="1">
    <citation type="journal article" date="2019" name="Int. J. Syst. Evol. Microbiol.">
        <title>The Global Catalogue of Microorganisms (GCM) 10K type strain sequencing project: providing services to taxonomists for standard genome sequencing and annotation.</title>
        <authorList>
            <consortium name="The Broad Institute Genomics Platform"/>
            <consortium name="The Broad Institute Genome Sequencing Center for Infectious Disease"/>
            <person name="Wu L."/>
            <person name="Ma J."/>
        </authorList>
    </citation>
    <scope>NUCLEOTIDE SEQUENCE [LARGE SCALE GENOMIC DNA]</scope>
    <source>
        <strain evidence="2">KCTC 22437</strain>
    </source>
</reference>
<dbReference type="Gene3D" id="2.60.40.10">
    <property type="entry name" value="Immunoglobulins"/>
    <property type="match status" value="1"/>
</dbReference>
<dbReference type="Pfam" id="PF22352">
    <property type="entry name" value="K319L-like_PKD"/>
    <property type="match status" value="1"/>
</dbReference>
<name>A0ABW5YF83_9SPHI</name>
<accession>A0ABW5YF83</accession>
<dbReference type="EMBL" id="JBHUPD010000003">
    <property type="protein sequence ID" value="MFD2874038.1"/>
    <property type="molecule type" value="Genomic_DNA"/>
</dbReference>
<dbReference type="RefSeq" id="WP_377187931.1">
    <property type="nucleotide sequence ID" value="NZ_JBHUPD010000003.1"/>
</dbReference>
<dbReference type="Proteomes" id="UP001597557">
    <property type="component" value="Unassembled WGS sequence"/>
</dbReference>
<proteinExistence type="predicted"/>
<keyword evidence="2" id="KW-1185">Reference proteome</keyword>
<protein>
    <submittedName>
        <fullName evidence="1">Uncharacterized protein</fullName>
    </submittedName>
</protein>
<organism evidence="1 2">
    <name type="scientific">Mucilaginibacter ximonensis</name>
    <dbReference type="NCBI Taxonomy" id="538021"/>
    <lineage>
        <taxon>Bacteria</taxon>
        <taxon>Pseudomonadati</taxon>
        <taxon>Bacteroidota</taxon>
        <taxon>Sphingobacteriia</taxon>
        <taxon>Sphingobacteriales</taxon>
        <taxon>Sphingobacteriaceae</taxon>
        <taxon>Mucilaginibacter</taxon>
    </lineage>
</organism>
<evidence type="ECO:0000313" key="2">
    <source>
        <dbReference type="Proteomes" id="UP001597557"/>
    </source>
</evidence>